<reference evidence="1" key="1">
    <citation type="journal article" date="2023" name="G3 (Bethesda)">
        <title>A reference genome for the long-term kleptoplast-retaining sea slug Elysia crispata morphotype clarki.</title>
        <authorList>
            <person name="Eastman K.E."/>
            <person name="Pendleton A.L."/>
            <person name="Shaikh M.A."/>
            <person name="Suttiyut T."/>
            <person name="Ogas R."/>
            <person name="Tomko P."/>
            <person name="Gavelis G."/>
            <person name="Widhalm J.R."/>
            <person name="Wisecaver J.H."/>
        </authorList>
    </citation>
    <scope>NUCLEOTIDE SEQUENCE</scope>
    <source>
        <strain evidence="1">ECLA1</strain>
    </source>
</reference>
<evidence type="ECO:0000313" key="2">
    <source>
        <dbReference type="Proteomes" id="UP001283361"/>
    </source>
</evidence>
<protein>
    <submittedName>
        <fullName evidence="1">Uncharacterized protein</fullName>
    </submittedName>
</protein>
<dbReference type="AlphaFoldDB" id="A0AAE1AUK3"/>
<keyword evidence="2" id="KW-1185">Reference proteome</keyword>
<comment type="caution">
    <text evidence="1">The sequence shown here is derived from an EMBL/GenBank/DDBJ whole genome shotgun (WGS) entry which is preliminary data.</text>
</comment>
<accession>A0AAE1AUK3</accession>
<evidence type="ECO:0000313" key="1">
    <source>
        <dbReference type="EMBL" id="KAK3794300.1"/>
    </source>
</evidence>
<organism evidence="1 2">
    <name type="scientific">Elysia crispata</name>
    <name type="common">lettuce slug</name>
    <dbReference type="NCBI Taxonomy" id="231223"/>
    <lineage>
        <taxon>Eukaryota</taxon>
        <taxon>Metazoa</taxon>
        <taxon>Spiralia</taxon>
        <taxon>Lophotrochozoa</taxon>
        <taxon>Mollusca</taxon>
        <taxon>Gastropoda</taxon>
        <taxon>Heterobranchia</taxon>
        <taxon>Euthyneura</taxon>
        <taxon>Panpulmonata</taxon>
        <taxon>Sacoglossa</taxon>
        <taxon>Placobranchoidea</taxon>
        <taxon>Plakobranchidae</taxon>
        <taxon>Elysia</taxon>
    </lineage>
</organism>
<sequence>MKAEKSVELSQACTELSSNHRGKYVLRYSRPSSTILNTQQSLQARSFTVLHFHHPPELLSFLPALMLLPGVSDPGRPGYPLTALLFD</sequence>
<dbReference type="EMBL" id="JAWDGP010001129">
    <property type="protein sequence ID" value="KAK3794300.1"/>
    <property type="molecule type" value="Genomic_DNA"/>
</dbReference>
<gene>
    <name evidence="1" type="ORF">RRG08_060970</name>
</gene>
<dbReference type="Proteomes" id="UP001283361">
    <property type="component" value="Unassembled WGS sequence"/>
</dbReference>
<name>A0AAE1AUK3_9GAST</name>
<proteinExistence type="predicted"/>